<dbReference type="InterPro" id="IPR002559">
    <property type="entry name" value="Transposase_11"/>
</dbReference>
<gene>
    <name evidence="3" type="ORF">EMA8858_04109</name>
</gene>
<organism evidence="3 4">
    <name type="scientific">Emticicia aquatica</name>
    <dbReference type="NCBI Taxonomy" id="1681835"/>
    <lineage>
        <taxon>Bacteria</taxon>
        <taxon>Pseudomonadati</taxon>
        <taxon>Bacteroidota</taxon>
        <taxon>Cytophagia</taxon>
        <taxon>Cytophagales</taxon>
        <taxon>Leadbetterellaceae</taxon>
        <taxon>Emticicia</taxon>
    </lineage>
</organism>
<sequence length="369" mass="42992">MTNTLIYKDSQLYEYYGLSGIKNLLVMVGGILQSRTVNLYKIKDYVGGILGNDKTAPLSHYQRLIRYFAEYSHYDSYSQHILELSHSFFTKSYRYLILDGTKWDLDFRTVHLLTLSGIVSDVAVPIGWEDIGKKGHSSQEEHKDFFDKMLKKVSLKGKVLLADREYVGRDWIGYLIDNQIEIVIRMKEDCYKSELDEKQRNRAIKKAKRTKKPIKLPITINGKKLWWVVFSNPQNDQTEPLLYFITSLKNATKATDAYKKRWLIECLFKHLKSNGFNLEDLGVKFSHKIELMMAILVLVYSFAVKQGLIKRFKIQMKKHKGGKIYQAVSTFRHGLSWLLCSFKNMRQLIKVLQEIRSAKVKANVPIPKM</sequence>
<feature type="domain" description="Transposase IS4-like" evidence="2">
    <location>
        <begin position="144"/>
        <end position="301"/>
    </location>
</feature>
<dbReference type="PANTHER" id="PTHR33258">
    <property type="entry name" value="TRANSPOSASE INSL FOR INSERTION SEQUENCE ELEMENT IS186A-RELATED"/>
    <property type="match status" value="1"/>
</dbReference>
<keyword evidence="4" id="KW-1185">Reference proteome</keyword>
<dbReference type="RefSeq" id="WP_238808783.1">
    <property type="nucleotide sequence ID" value="NZ_CAKLPY010000009.1"/>
</dbReference>
<keyword evidence="1" id="KW-1133">Transmembrane helix</keyword>
<dbReference type="EMBL" id="CAKLPY010000009">
    <property type="protein sequence ID" value="CAH0997974.1"/>
    <property type="molecule type" value="Genomic_DNA"/>
</dbReference>
<feature type="transmembrane region" description="Helical" evidence="1">
    <location>
        <begin position="291"/>
        <end position="309"/>
    </location>
</feature>
<comment type="caution">
    <text evidence="3">The sequence shown here is derived from an EMBL/GenBank/DDBJ whole genome shotgun (WGS) entry which is preliminary data.</text>
</comment>
<evidence type="ECO:0000313" key="4">
    <source>
        <dbReference type="Proteomes" id="UP000837932"/>
    </source>
</evidence>
<dbReference type="Pfam" id="PF01609">
    <property type="entry name" value="DDE_Tnp_1"/>
    <property type="match status" value="1"/>
</dbReference>
<proteinExistence type="predicted"/>
<evidence type="ECO:0000259" key="2">
    <source>
        <dbReference type="Pfam" id="PF01609"/>
    </source>
</evidence>
<evidence type="ECO:0000256" key="1">
    <source>
        <dbReference type="SAM" id="Phobius"/>
    </source>
</evidence>
<name>A0ABN8F292_9BACT</name>
<dbReference type="InterPro" id="IPR012337">
    <property type="entry name" value="RNaseH-like_sf"/>
</dbReference>
<keyword evidence="1" id="KW-0472">Membrane</keyword>
<reference evidence="3" key="1">
    <citation type="submission" date="2021-12" db="EMBL/GenBank/DDBJ databases">
        <authorList>
            <person name="Rodrigo-Torres L."/>
            <person name="Arahal R. D."/>
            <person name="Lucena T."/>
        </authorList>
    </citation>
    <scope>NUCLEOTIDE SEQUENCE</scope>
    <source>
        <strain evidence="3">CECT 8858</strain>
    </source>
</reference>
<dbReference type="PANTHER" id="PTHR33258:SF1">
    <property type="entry name" value="TRANSPOSASE INSL FOR INSERTION SEQUENCE ELEMENT IS186A-RELATED"/>
    <property type="match status" value="1"/>
</dbReference>
<dbReference type="SUPFAM" id="SSF53098">
    <property type="entry name" value="Ribonuclease H-like"/>
    <property type="match status" value="1"/>
</dbReference>
<evidence type="ECO:0000313" key="3">
    <source>
        <dbReference type="EMBL" id="CAH0997974.1"/>
    </source>
</evidence>
<dbReference type="Gene3D" id="3.90.350.10">
    <property type="entry name" value="Transposase Inhibitor Protein From Tn5, Chain A, domain 1"/>
    <property type="match status" value="1"/>
</dbReference>
<dbReference type="Proteomes" id="UP000837932">
    <property type="component" value="Unassembled WGS sequence"/>
</dbReference>
<protein>
    <recommendedName>
        <fullName evidence="2">Transposase IS4-like domain-containing protein</fullName>
    </recommendedName>
</protein>
<keyword evidence="1" id="KW-0812">Transmembrane</keyword>
<accession>A0ABN8F292</accession>